<dbReference type="InterPro" id="IPR032710">
    <property type="entry name" value="NTF2-like_dom_sf"/>
</dbReference>
<sequence>MTPLETVNAFIAAIERLDLDAACAMVSADCEYDNVPLMKMYGPEGIKGVLTPMFGDCTEVRWIVHREAANGNVVFNERTDRFKMSWGWLELPVNGVWEVVDGKITLWRDYFDAQTYFKQLPTA</sequence>
<organism evidence="2">
    <name type="scientific">freshwater metagenome</name>
    <dbReference type="NCBI Taxonomy" id="449393"/>
    <lineage>
        <taxon>unclassified sequences</taxon>
        <taxon>metagenomes</taxon>
        <taxon>ecological metagenomes</taxon>
    </lineage>
</organism>
<name>A0A6J6DZC3_9ZZZZ</name>
<dbReference type="AlphaFoldDB" id="A0A6J6DZC3"/>
<evidence type="ECO:0000313" key="2">
    <source>
        <dbReference type="EMBL" id="CAB4568866.1"/>
    </source>
</evidence>
<dbReference type="EMBL" id="CAEZTS010000012">
    <property type="protein sequence ID" value="CAB4568866.1"/>
    <property type="molecule type" value="Genomic_DNA"/>
</dbReference>
<accession>A0A6J6DZC3</accession>
<dbReference type="SUPFAM" id="SSF54427">
    <property type="entry name" value="NTF2-like"/>
    <property type="match status" value="1"/>
</dbReference>
<dbReference type="InterPro" id="IPR013100">
    <property type="entry name" value="LEH"/>
</dbReference>
<evidence type="ECO:0000259" key="1">
    <source>
        <dbReference type="Pfam" id="PF07858"/>
    </source>
</evidence>
<dbReference type="Gene3D" id="3.10.450.50">
    <property type="match status" value="1"/>
</dbReference>
<protein>
    <submittedName>
        <fullName evidence="2">Unannotated protein</fullName>
    </submittedName>
</protein>
<feature type="domain" description="Limonene-1,2-epoxide hydrolase" evidence="1">
    <location>
        <begin position="3"/>
        <end position="120"/>
    </location>
</feature>
<dbReference type="Pfam" id="PF07858">
    <property type="entry name" value="LEH"/>
    <property type="match status" value="1"/>
</dbReference>
<proteinExistence type="predicted"/>
<gene>
    <name evidence="2" type="ORF">UFOPK1722_00243</name>
</gene>
<reference evidence="2" key="1">
    <citation type="submission" date="2020-05" db="EMBL/GenBank/DDBJ databases">
        <authorList>
            <person name="Chiriac C."/>
            <person name="Salcher M."/>
            <person name="Ghai R."/>
            <person name="Kavagutti S V."/>
        </authorList>
    </citation>
    <scope>NUCLEOTIDE SEQUENCE</scope>
</reference>